<feature type="region of interest" description="Disordered" evidence="2">
    <location>
        <begin position="202"/>
        <end position="327"/>
    </location>
</feature>
<dbReference type="Gene3D" id="3.30.420.10">
    <property type="entry name" value="Ribonuclease H-like superfamily/Ribonuclease H"/>
    <property type="match status" value="1"/>
</dbReference>
<dbReference type="PANTHER" id="PTHR46889">
    <property type="entry name" value="TRANSPOSASE INSF FOR INSERTION SEQUENCE IS3B-RELATED"/>
    <property type="match status" value="1"/>
</dbReference>
<evidence type="ECO:0000256" key="2">
    <source>
        <dbReference type="SAM" id="MobiDB-lite"/>
    </source>
</evidence>
<comment type="function">
    <text evidence="1">Involved in the transposition of the insertion sequence.</text>
</comment>
<reference evidence="4 5" key="1">
    <citation type="submission" date="2018-03" db="EMBL/GenBank/DDBJ databases">
        <title>Aquarubrobacter algicola gen. nov., sp. nov., a novel actinobacterium isolated from shallow eutrophic lake during the end of cyanobacterial harmful algal blooms.</title>
        <authorList>
            <person name="Chun S.J."/>
        </authorList>
    </citation>
    <scope>NUCLEOTIDE SEQUENCE [LARGE SCALE GENOMIC DNA]</scope>
    <source>
        <strain evidence="4 5">Seoho-28</strain>
    </source>
</reference>
<sequence length="327" mass="36056">MRVARSREFVAQGRPAALVARVAQISRQAIYRRPTRPPKGERRPLDEVDRAVLEVARENPTDGTRMVAALTAQRLNEQPVNRKRVQRLMREHRLLQPKRSEGRRKRPGYFEVTRPDELWHLDMTSIWVAEHGWTYLNAMIDCCTREITGWALDVRCRADEAIAVIDAAVATRGVPAGTLTLGTDNGTAFTSKRFRARLAQHEITHRRGGYRDPESQAFTCAPHGVSSPGSASSSSAASGARSSRPSTKPERRSAPTSRPTTTGPTPGSPTRRRRRSPAPGRITTTSYPSGLSDNTHGVHATSPTSKPPPNSSTSRSREPKRNGVPPL</sequence>
<keyword evidence="5" id="KW-1185">Reference proteome</keyword>
<dbReference type="InterPro" id="IPR001584">
    <property type="entry name" value="Integrase_cat-core"/>
</dbReference>
<dbReference type="PANTHER" id="PTHR46889:SF4">
    <property type="entry name" value="TRANSPOSASE INSO FOR INSERTION SEQUENCE ELEMENT IS911B-RELATED"/>
    <property type="match status" value="1"/>
</dbReference>
<feature type="compositionally biased region" description="Basic and acidic residues" evidence="2">
    <location>
        <begin position="202"/>
        <end position="214"/>
    </location>
</feature>
<dbReference type="GO" id="GO:0003676">
    <property type="term" value="F:nucleic acid binding"/>
    <property type="evidence" value="ECO:0007669"/>
    <property type="project" value="InterPro"/>
</dbReference>
<comment type="caution">
    <text evidence="4">The sequence shown here is derived from an EMBL/GenBank/DDBJ whole genome shotgun (WGS) entry which is preliminary data.</text>
</comment>
<dbReference type="OrthoDB" id="4281720at2"/>
<organism evidence="4 5">
    <name type="scientific">Paraconexibacter algicola</name>
    <dbReference type="NCBI Taxonomy" id="2133960"/>
    <lineage>
        <taxon>Bacteria</taxon>
        <taxon>Bacillati</taxon>
        <taxon>Actinomycetota</taxon>
        <taxon>Thermoleophilia</taxon>
        <taxon>Solirubrobacterales</taxon>
        <taxon>Paraconexibacteraceae</taxon>
        <taxon>Paraconexibacter</taxon>
    </lineage>
</organism>
<dbReference type="EMBL" id="PYYB01000005">
    <property type="protein sequence ID" value="PTL54241.1"/>
    <property type="molecule type" value="Genomic_DNA"/>
</dbReference>
<feature type="compositionally biased region" description="Polar residues" evidence="2">
    <location>
        <begin position="282"/>
        <end position="295"/>
    </location>
</feature>
<dbReference type="Pfam" id="PF00665">
    <property type="entry name" value="rve"/>
    <property type="match status" value="1"/>
</dbReference>
<evidence type="ECO:0000313" key="4">
    <source>
        <dbReference type="EMBL" id="PTL54241.1"/>
    </source>
</evidence>
<feature type="compositionally biased region" description="Low complexity" evidence="2">
    <location>
        <begin position="226"/>
        <end position="246"/>
    </location>
</feature>
<name>A0A2T4UBI7_9ACTN</name>
<feature type="domain" description="Integrase catalytic" evidence="3">
    <location>
        <begin position="111"/>
        <end position="274"/>
    </location>
</feature>
<dbReference type="InterPro" id="IPR025948">
    <property type="entry name" value="HTH-like_dom"/>
</dbReference>
<evidence type="ECO:0000313" key="5">
    <source>
        <dbReference type="Proteomes" id="UP000240739"/>
    </source>
</evidence>
<dbReference type="Proteomes" id="UP000240739">
    <property type="component" value="Unassembled WGS sequence"/>
</dbReference>
<protein>
    <recommendedName>
        <fullName evidence="3">Integrase catalytic domain-containing protein</fullName>
    </recommendedName>
</protein>
<gene>
    <name evidence="4" type="ORF">C7Y72_21035</name>
</gene>
<proteinExistence type="predicted"/>
<dbReference type="InterPro" id="IPR012337">
    <property type="entry name" value="RNaseH-like_sf"/>
</dbReference>
<dbReference type="SUPFAM" id="SSF53098">
    <property type="entry name" value="Ribonuclease H-like"/>
    <property type="match status" value="1"/>
</dbReference>
<dbReference type="GO" id="GO:0015074">
    <property type="term" value="P:DNA integration"/>
    <property type="evidence" value="ECO:0007669"/>
    <property type="project" value="InterPro"/>
</dbReference>
<accession>A0A2T4UBI7</accession>
<dbReference type="Pfam" id="PF13276">
    <property type="entry name" value="HTH_21"/>
    <property type="match status" value="1"/>
</dbReference>
<dbReference type="AlphaFoldDB" id="A0A2T4UBI7"/>
<dbReference type="InterPro" id="IPR050900">
    <property type="entry name" value="Transposase_IS3/IS150/IS904"/>
</dbReference>
<dbReference type="PROSITE" id="PS50994">
    <property type="entry name" value="INTEGRASE"/>
    <property type="match status" value="1"/>
</dbReference>
<evidence type="ECO:0000259" key="3">
    <source>
        <dbReference type="PROSITE" id="PS50994"/>
    </source>
</evidence>
<evidence type="ECO:0000256" key="1">
    <source>
        <dbReference type="ARBA" id="ARBA00002286"/>
    </source>
</evidence>
<dbReference type="InterPro" id="IPR036397">
    <property type="entry name" value="RNaseH_sf"/>
</dbReference>
<feature type="compositionally biased region" description="Low complexity" evidence="2">
    <location>
        <begin position="254"/>
        <end position="269"/>
    </location>
</feature>